<feature type="domain" description="Calcineurin-like phosphoesterase" evidence="1">
    <location>
        <begin position="123"/>
        <end position="352"/>
    </location>
</feature>
<dbReference type="PANTHER" id="PTHR46546">
    <property type="entry name" value="SHEWANELLA-LIKE PROTEIN PHOSPHATASE 1"/>
    <property type="match status" value="1"/>
</dbReference>
<dbReference type="PANTHER" id="PTHR46546:SF4">
    <property type="entry name" value="SHEWANELLA-LIKE PROTEIN PHOSPHATASE 1"/>
    <property type="match status" value="1"/>
</dbReference>
<accession>A0A1T4MJQ0</accession>
<dbReference type="RefSeq" id="WP_051522775.1">
    <property type="nucleotide sequence ID" value="NZ_FUWL01000013.1"/>
</dbReference>
<organism evidence="2 3">
    <name type="scientific">Porphyromonas cangingivalis</name>
    <dbReference type="NCBI Taxonomy" id="36874"/>
    <lineage>
        <taxon>Bacteria</taxon>
        <taxon>Pseudomonadati</taxon>
        <taxon>Bacteroidota</taxon>
        <taxon>Bacteroidia</taxon>
        <taxon>Bacteroidales</taxon>
        <taxon>Porphyromonadaceae</taxon>
        <taxon>Porphyromonas</taxon>
    </lineage>
</organism>
<dbReference type="AlphaFoldDB" id="A0A1T4MJQ0"/>
<proteinExistence type="predicted"/>
<evidence type="ECO:0000313" key="2">
    <source>
        <dbReference type="EMBL" id="SJZ67320.1"/>
    </source>
</evidence>
<dbReference type="SUPFAM" id="SSF56300">
    <property type="entry name" value="Metallo-dependent phosphatases"/>
    <property type="match status" value="1"/>
</dbReference>
<dbReference type="Proteomes" id="UP000189956">
    <property type="component" value="Unassembled WGS sequence"/>
</dbReference>
<reference evidence="2 3" key="1">
    <citation type="submission" date="2017-02" db="EMBL/GenBank/DDBJ databases">
        <authorList>
            <person name="Peterson S.W."/>
        </authorList>
    </citation>
    <scope>NUCLEOTIDE SEQUENCE [LARGE SCALE GENOMIC DNA]</scope>
    <source>
        <strain evidence="2 3">ATCC 700135</strain>
    </source>
</reference>
<dbReference type="GO" id="GO:0016787">
    <property type="term" value="F:hydrolase activity"/>
    <property type="evidence" value="ECO:0007669"/>
    <property type="project" value="InterPro"/>
</dbReference>
<dbReference type="Pfam" id="PF00149">
    <property type="entry name" value="Metallophos"/>
    <property type="match status" value="1"/>
</dbReference>
<dbReference type="InterPro" id="IPR004843">
    <property type="entry name" value="Calcineurin-like_PHP"/>
</dbReference>
<protein>
    <submittedName>
        <fullName evidence="2">Calcineurin-like phosphoesterase</fullName>
    </submittedName>
</protein>
<dbReference type="Gene3D" id="3.60.21.10">
    <property type="match status" value="1"/>
</dbReference>
<dbReference type="EMBL" id="FUWL01000013">
    <property type="protein sequence ID" value="SJZ67320.1"/>
    <property type="molecule type" value="Genomic_DNA"/>
</dbReference>
<evidence type="ECO:0000259" key="1">
    <source>
        <dbReference type="Pfam" id="PF00149"/>
    </source>
</evidence>
<name>A0A1T4MJQ0_PORCN</name>
<evidence type="ECO:0000313" key="3">
    <source>
        <dbReference type="Proteomes" id="UP000189956"/>
    </source>
</evidence>
<dbReference type="PROSITE" id="PS51257">
    <property type="entry name" value="PROKAR_LIPOPROTEIN"/>
    <property type="match status" value="1"/>
</dbReference>
<dbReference type="InterPro" id="IPR029052">
    <property type="entry name" value="Metallo-depent_PP-like"/>
</dbReference>
<gene>
    <name evidence="2" type="ORF">SAMN02745205_01563</name>
</gene>
<sequence>MKPKSHLCPSRVFGSWFLTAAVLVPLYMSFGSCTAGAYKYRPHQGMTSTRQQPEEFNLNGIDGPYLVGATIYRVDASNNVQAIPYKVGDPILVEVRNEDSDRFYVPKKDKITLNPEIYPMPKRLIAISDIEGNFDAFAGFLMAHRVIDEKFDWIFGDGHLVLVGDFVDRGSNVVPVLWLIYKLEDEARKHGGHVHYILGNHELLNFQGKTKYNDERYIKIATIITGKEDPKEAVRFMYSKETELGRWLHSKNGIEKIGDYLFVHAGLSPKLPDLRLSIPQINEISRQHWDKDLYNHPQSNKAANFLIGEEGIFWFRGLAKDHKGHKKISEDELEDILDYYRAETVIFGHTVVDQVTKDFDGKAINIDVKHGKSKHSEKTQGLLIEDGIEYRLDGTGRRVRF</sequence>